<feature type="transmembrane region" description="Helical" evidence="1">
    <location>
        <begin position="339"/>
        <end position="360"/>
    </location>
</feature>
<dbReference type="InterPro" id="IPR002656">
    <property type="entry name" value="Acyl_transf_3_dom"/>
</dbReference>
<evidence type="ECO:0000313" key="5">
    <source>
        <dbReference type="Proteomes" id="UP000198641"/>
    </source>
</evidence>
<feature type="transmembrane region" description="Helical" evidence="1">
    <location>
        <begin position="137"/>
        <end position="156"/>
    </location>
</feature>
<keyword evidence="4" id="KW-0378">Hydrolase</keyword>
<feature type="transmembrane region" description="Helical" evidence="1">
    <location>
        <begin position="253"/>
        <end position="269"/>
    </location>
</feature>
<proteinExistence type="predicted"/>
<protein>
    <submittedName>
        <fullName evidence="4">Peptidoglycan/LPS O-acetylase OafA/YrhL, contains acyltransferase and SGNH-hydrolase domains</fullName>
    </submittedName>
</protein>
<dbReference type="EMBL" id="FNCI01000006">
    <property type="protein sequence ID" value="SDG22416.1"/>
    <property type="molecule type" value="Genomic_DNA"/>
</dbReference>
<dbReference type="Pfam" id="PF19040">
    <property type="entry name" value="SGNH"/>
    <property type="match status" value="1"/>
</dbReference>
<reference evidence="4 5" key="1">
    <citation type="submission" date="2016-10" db="EMBL/GenBank/DDBJ databases">
        <authorList>
            <person name="de Groot N.N."/>
        </authorList>
    </citation>
    <scope>NUCLEOTIDE SEQUENCE [LARGE SCALE GENOMIC DNA]</scope>
    <source>
        <strain evidence="4 5">BH539</strain>
    </source>
</reference>
<feature type="domain" description="SGNH" evidence="3">
    <location>
        <begin position="436"/>
        <end position="653"/>
    </location>
</feature>
<dbReference type="GO" id="GO:0016787">
    <property type="term" value="F:hydrolase activity"/>
    <property type="evidence" value="ECO:0007669"/>
    <property type="project" value="UniProtKB-KW"/>
</dbReference>
<dbReference type="OrthoDB" id="9767863at2"/>
<feature type="transmembrane region" description="Helical" evidence="1">
    <location>
        <begin position="221"/>
        <end position="241"/>
    </location>
</feature>
<sequence length="662" mass="74997">MAGSIATTQAWQVQLWHHIAEIAKWCWEFRVDKLGYRSDIDGLRAVAVMGVLMFHAGFSMFPGGYVGVDVFFVISGYLITHIIRREIEVTGSFSFLDFYARRIRRLFPALVATVLACLILGFLLFTPQYYERLGMSSISAVFSFSNFLFWSQSGYFDAESDLKPLLHTWSLSVEEQFYLFWPLLLLVLVKFVPRGKLVLMFAVGALSLACSIAYLETDPSGAFYITPLRAYEFAIGAFITWVPNRFGNAAKEILLLIGMVMIAVPMLSYDLQTPFPGLAALIPCIGAALCIYAGKARVTGKLLRNPLAVKIGIISYSLYLVHWPIYVFYSNYVLRDISIVEKIGVILFSFFFGFLLYSLVEVRFRRRATDGAGKNNFKVFSSYLAASALLAFPSAVIYASNGFEWRVPEKIREAIANIEEKRIDTWKYVRGPGSPGQQPFNDTEKSNVLVIGDSHAKDYFNVLYLSEEIRESIEPRMLTMDEACIYMFAINKSPQPQERQPEGRCENMVDNFFDDNRVQSADVILYSTQWQSSALQYIDQFIASLRDVTDAELVIMGRAAQFRPVPDLIADFGRLSGADVKLWESRQTDIDDLNEEVQRAAERNGVEYFDKLPLSCNVARQRCDVIDEKGRLLYLDGHHLSLEGAHFMGRKVAESSLLKLLH</sequence>
<keyword evidence="1" id="KW-0472">Membrane</keyword>
<dbReference type="SUPFAM" id="SSF52266">
    <property type="entry name" value="SGNH hydrolase"/>
    <property type="match status" value="1"/>
</dbReference>
<evidence type="ECO:0000256" key="1">
    <source>
        <dbReference type="SAM" id="Phobius"/>
    </source>
</evidence>
<dbReference type="PANTHER" id="PTHR23028">
    <property type="entry name" value="ACETYLTRANSFERASE"/>
    <property type="match status" value="1"/>
</dbReference>
<evidence type="ECO:0000259" key="2">
    <source>
        <dbReference type="Pfam" id="PF01757"/>
    </source>
</evidence>
<accession>A0A1G7SH73</accession>
<feature type="transmembrane region" description="Helical" evidence="1">
    <location>
        <begin position="176"/>
        <end position="192"/>
    </location>
</feature>
<feature type="transmembrane region" description="Helical" evidence="1">
    <location>
        <begin position="65"/>
        <end position="83"/>
    </location>
</feature>
<feature type="transmembrane region" description="Helical" evidence="1">
    <location>
        <begin position="197"/>
        <end position="215"/>
    </location>
</feature>
<feature type="transmembrane region" description="Helical" evidence="1">
    <location>
        <begin position="275"/>
        <end position="295"/>
    </location>
</feature>
<feature type="transmembrane region" description="Helical" evidence="1">
    <location>
        <begin position="103"/>
        <end position="125"/>
    </location>
</feature>
<dbReference type="Proteomes" id="UP000198641">
    <property type="component" value="Unassembled WGS sequence"/>
</dbReference>
<dbReference type="InterPro" id="IPR050879">
    <property type="entry name" value="Acyltransferase_3"/>
</dbReference>
<feature type="domain" description="Acyltransferase 3" evidence="2">
    <location>
        <begin position="39"/>
        <end position="357"/>
    </location>
</feature>
<dbReference type="InterPro" id="IPR043968">
    <property type="entry name" value="SGNH"/>
</dbReference>
<dbReference type="Pfam" id="PF01757">
    <property type="entry name" value="Acyl_transf_3"/>
    <property type="match status" value="1"/>
</dbReference>
<keyword evidence="4" id="KW-0808">Transferase</keyword>
<dbReference type="GO" id="GO:0016020">
    <property type="term" value="C:membrane"/>
    <property type="evidence" value="ECO:0007669"/>
    <property type="project" value="TreeGrafter"/>
</dbReference>
<dbReference type="STRING" id="284577.SAMN05216571_106165"/>
<keyword evidence="5" id="KW-1185">Reference proteome</keyword>
<name>A0A1G7SH73_9GAMM</name>
<keyword evidence="4" id="KW-0012">Acyltransferase</keyword>
<keyword evidence="1" id="KW-1133">Transmembrane helix</keyword>
<gene>
    <name evidence="4" type="ORF">SAMN05216571_106165</name>
</gene>
<dbReference type="GO" id="GO:0016747">
    <property type="term" value="F:acyltransferase activity, transferring groups other than amino-acyl groups"/>
    <property type="evidence" value="ECO:0007669"/>
    <property type="project" value="InterPro"/>
</dbReference>
<feature type="transmembrane region" description="Helical" evidence="1">
    <location>
        <begin position="380"/>
        <end position="400"/>
    </location>
</feature>
<evidence type="ECO:0000259" key="3">
    <source>
        <dbReference type="Pfam" id="PF19040"/>
    </source>
</evidence>
<dbReference type="GO" id="GO:0009103">
    <property type="term" value="P:lipopolysaccharide biosynthetic process"/>
    <property type="evidence" value="ECO:0007669"/>
    <property type="project" value="TreeGrafter"/>
</dbReference>
<keyword evidence="1" id="KW-0812">Transmembrane</keyword>
<dbReference type="PANTHER" id="PTHR23028:SF53">
    <property type="entry name" value="ACYL_TRANSF_3 DOMAIN-CONTAINING PROTEIN"/>
    <property type="match status" value="1"/>
</dbReference>
<feature type="transmembrane region" description="Helical" evidence="1">
    <location>
        <begin position="307"/>
        <end position="327"/>
    </location>
</feature>
<evidence type="ECO:0000313" key="4">
    <source>
        <dbReference type="EMBL" id="SDG22416.1"/>
    </source>
</evidence>
<organism evidence="4 5">
    <name type="scientific">Onishia taeanensis</name>
    <dbReference type="NCBI Taxonomy" id="284577"/>
    <lineage>
        <taxon>Bacteria</taxon>
        <taxon>Pseudomonadati</taxon>
        <taxon>Pseudomonadota</taxon>
        <taxon>Gammaproteobacteria</taxon>
        <taxon>Oceanospirillales</taxon>
        <taxon>Halomonadaceae</taxon>
        <taxon>Onishia</taxon>
    </lineage>
</organism>
<dbReference type="AlphaFoldDB" id="A0A1G7SH73"/>